<dbReference type="Proteomes" id="UP000017700">
    <property type="component" value="Chromosome"/>
</dbReference>
<gene>
    <name evidence="1" type="ORF">CWC46_14885</name>
    <name evidence="2" type="ORF">Ser39006_014890</name>
</gene>
<dbReference type="GO" id="GO:0032259">
    <property type="term" value="P:methylation"/>
    <property type="evidence" value="ECO:0007669"/>
    <property type="project" value="UniProtKB-KW"/>
</dbReference>
<name>A0A2I5T8T4_SERS3</name>
<reference evidence="2" key="2">
    <citation type="submission" date="2013-09" db="EMBL/GenBank/DDBJ databases">
        <authorList>
            <person name="Wang G."/>
            <person name="Yang Y."/>
            <person name="Su Y."/>
        </authorList>
    </citation>
    <scope>NUCLEOTIDE SEQUENCE</scope>
    <source>
        <strain evidence="2">ATCC 39006</strain>
    </source>
</reference>
<reference evidence="2 3" key="1">
    <citation type="journal article" date="2013" name="Genome Announc.">
        <title>Draft genome sequence of Serratia sp. strain ATCC 39006, a model bacterium for analysis of the biosynthesis and regulation of prodigiosin, a carbapenem, and gas vesicles.</title>
        <authorList>
            <person name="Fineran P.C."/>
            <person name="Iglesias Cans M.C."/>
            <person name="Ramsay J.P."/>
            <person name="Wilf N.M."/>
            <person name="Cossyleon D."/>
            <person name="McNeil M.B."/>
            <person name="Williamson N.R."/>
            <person name="Monson R.E."/>
            <person name="Becher S.A."/>
            <person name="Stanton J.A."/>
            <person name="Brugger K."/>
            <person name="Brown S.D."/>
            <person name="Salmond G.P."/>
        </authorList>
    </citation>
    <scope>NUCLEOTIDE SEQUENCE [LARGE SCALE GENOMIC DNA]</scope>
    <source>
        <strain evidence="2">ATCC 39006</strain>
        <strain evidence="3">ATCC 39006 / SC 11482</strain>
    </source>
</reference>
<dbReference type="KEGG" id="sera:Ser39006_014890"/>
<dbReference type="STRING" id="104623.Ser39006_02501"/>
<evidence type="ECO:0000313" key="1">
    <source>
        <dbReference type="EMBL" id="AUH00985.1"/>
    </source>
</evidence>
<dbReference type="Gene3D" id="3.40.50.150">
    <property type="entry name" value="Vaccinia Virus protein VP39"/>
    <property type="match status" value="1"/>
</dbReference>
<evidence type="ECO:0000313" key="4">
    <source>
        <dbReference type="Proteomes" id="UP000233778"/>
    </source>
</evidence>
<dbReference type="GO" id="GO:0008168">
    <property type="term" value="F:methyltransferase activity"/>
    <property type="evidence" value="ECO:0007669"/>
    <property type="project" value="UniProtKB-KW"/>
</dbReference>
<reference evidence="2" key="4">
    <citation type="submission" date="2017-11" db="EMBL/GenBank/DDBJ databases">
        <title>Complete genome sequence of Serratia sp. ATCC 39006.</title>
        <authorList>
            <person name="Hampton H.G."/>
            <person name="Jackson S.A."/>
            <person name="Jauregui R."/>
            <person name="Poulter G.T.M."/>
            <person name="Salmond G.P.C."/>
            <person name="Fineran P.C."/>
        </authorList>
    </citation>
    <scope>NUCLEOTIDE SEQUENCE</scope>
    <source>
        <strain evidence="2">ATCC 39006</strain>
    </source>
</reference>
<dbReference type="Proteomes" id="UP000233778">
    <property type="component" value="Chromosome"/>
</dbReference>
<sequence>MIGAFDRQTHPTRMSLRFDKGELLLKQFDGFQLWLGHLDFAVFSGMIAEDQHKPHLTNFMREKIRPGMTVLDIGVNIGAHTMPAASLVGENGRVLAFEPNSENCRMILLSLAENGFESNVSHFPMALSDKTDVIWQICFAVIG</sequence>
<organism evidence="2 3">
    <name type="scientific">Serratia sp. (strain ATCC 39006)</name>
    <name type="common">Prodigiosinella confusarubida</name>
    <dbReference type="NCBI Taxonomy" id="104623"/>
    <lineage>
        <taxon>Bacteria</taxon>
        <taxon>Pseudomonadati</taxon>
        <taxon>Pseudomonadota</taxon>
        <taxon>Gammaproteobacteria</taxon>
        <taxon>Enterobacterales</taxon>
        <taxon>Pectobacteriaceae</taxon>
        <taxon>Prodigiosinella</taxon>
    </lineage>
</organism>
<dbReference type="EMBL" id="CP025085">
    <property type="protein sequence ID" value="AUH00985.1"/>
    <property type="molecule type" value="Genomic_DNA"/>
</dbReference>
<keyword evidence="2" id="KW-0489">Methyltransferase</keyword>
<dbReference type="RefSeq" id="WP_021015765.1">
    <property type="nucleotide sequence ID" value="NZ_CP025084.1"/>
</dbReference>
<dbReference type="EMBL" id="CP025084">
    <property type="protein sequence ID" value="AUH05306.1"/>
    <property type="molecule type" value="Genomic_DNA"/>
</dbReference>
<evidence type="ECO:0000313" key="3">
    <source>
        <dbReference type="Proteomes" id="UP000017700"/>
    </source>
</evidence>
<accession>A0A2I5T8T4</accession>
<protein>
    <submittedName>
        <fullName evidence="2">FkbM family methyltransferase</fullName>
    </submittedName>
</protein>
<dbReference type="InterPro" id="IPR029063">
    <property type="entry name" value="SAM-dependent_MTases_sf"/>
</dbReference>
<dbReference type="NCBIfam" id="TIGR01444">
    <property type="entry name" value="fkbM_fam"/>
    <property type="match status" value="1"/>
</dbReference>
<dbReference type="OrthoDB" id="9814604at2"/>
<reference evidence="1 4" key="3">
    <citation type="submission" date="2017-11" db="EMBL/GenBank/DDBJ databases">
        <title>Complete genome sequence of Serratia sp. ATCC 39006 LacA.</title>
        <authorList>
            <person name="Hampton H.G."/>
            <person name="Jackson S.A."/>
            <person name="Jauregui R."/>
            <person name="Poulter G.T.M."/>
            <person name="Salmond G.P.C."/>
            <person name="Fineran P.C."/>
        </authorList>
    </citation>
    <scope>NUCLEOTIDE SEQUENCE [LARGE SCALE GENOMIC DNA]</scope>
    <source>
        <strain evidence="1 4">ATCC 39006</strain>
    </source>
</reference>
<proteinExistence type="predicted"/>
<dbReference type="InterPro" id="IPR006342">
    <property type="entry name" value="FkbM_mtfrase"/>
</dbReference>
<dbReference type="AlphaFoldDB" id="A0A2I5T8T4"/>
<dbReference type="SUPFAM" id="SSF53335">
    <property type="entry name" value="S-adenosyl-L-methionine-dependent methyltransferases"/>
    <property type="match status" value="1"/>
</dbReference>
<keyword evidence="2" id="KW-0808">Transferase</keyword>
<dbReference type="KEGG" id="serq:CWC46_14885"/>
<evidence type="ECO:0000313" key="2">
    <source>
        <dbReference type="EMBL" id="AUH05306.1"/>
    </source>
</evidence>
<keyword evidence="3" id="KW-1185">Reference proteome</keyword>